<dbReference type="Gene3D" id="1.20.1070.10">
    <property type="entry name" value="Rhodopsin 7-helix transmembrane proteins"/>
    <property type="match status" value="2"/>
</dbReference>
<evidence type="ECO:0000313" key="24">
    <source>
        <dbReference type="Proteomes" id="UP000005215"/>
    </source>
</evidence>
<feature type="compositionally biased region" description="Low complexity" evidence="16">
    <location>
        <begin position="479"/>
        <end position="505"/>
    </location>
</feature>
<dbReference type="PROSITE" id="PS50221">
    <property type="entry name" value="GAIN_B"/>
    <property type="match status" value="1"/>
</dbReference>
<evidence type="ECO:0000256" key="3">
    <source>
        <dbReference type="ARBA" id="ARBA00022553"/>
    </source>
</evidence>
<dbReference type="Pfam" id="PF16489">
    <property type="entry name" value="GAIN"/>
    <property type="match status" value="1"/>
</dbReference>
<keyword evidence="6 17" id="KW-1133">Transmembrane helix</keyword>
<keyword evidence="2" id="KW-1003">Cell membrane</keyword>
<dbReference type="CDD" id="cd22846">
    <property type="entry name" value="Gal_Rha_Lectin_LPHN3"/>
    <property type="match status" value="1"/>
</dbReference>
<name>A0A287CTG3_ICTTR</name>
<dbReference type="InterPro" id="IPR000922">
    <property type="entry name" value="Lectin_gal-bd_dom"/>
</dbReference>
<evidence type="ECO:0000256" key="15">
    <source>
        <dbReference type="PROSITE-ProRule" id="PRU00446"/>
    </source>
</evidence>
<keyword evidence="10 15" id="KW-1015">Disulfide bond</keyword>
<dbReference type="PROSITE" id="PS50228">
    <property type="entry name" value="SUEL_LECTIN"/>
    <property type="match status" value="1"/>
</dbReference>
<evidence type="ECO:0000256" key="9">
    <source>
        <dbReference type="ARBA" id="ARBA00023136"/>
    </source>
</evidence>
<dbReference type="InterPro" id="IPR017983">
    <property type="entry name" value="GPCR_2_secretin-like_CS"/>
</dbReference>
<feature type="transmembrane region" description="Helical" evidence="17">
    <location>
        <begin position="932"/>
        <end position="955"/>
    </location>
</feature>
<dbReference type="SMART" id="SM00284">
    <property type="entry name" value="OLF"/>
    <property type="match status" value="1"/>
</dbReference>
<evidence type="ECO:0000256" key="13">
    <source>
        <dbReference type="ARBA" id="ARBA00023224"/>
    </source>
</evidence>
<dbReference type="InterPro" id="IPR003112">
    <property type="entry name" value="Olfac-like_dom"/>
</dbReference>
<dbReference type="Ensembl" id="ENSSTOT00000033411.1">
    <property type="protein sequence ID" value="ENSSTOP00000024564.1"/>
    <property type="gene ID" value="ENSSTOG00000008157.3"/>
</dbReference>
<dbReference type="InterPro" id="IPR001879">
    <property type="entry name" value="GPCR_2_extracellular_dom"/>
</dbReference>
<keyword evidence="8" id="KW-0297">G-protein coupled receptor</keyword>
<feature type="domain" description="GAIN-B" evidence="18">
    <location>
        <begin position="741"/>
        <end position="920"/>
    </location>
</feature>
<reference evidence="23" key="2">
    <citation type="submission" date="2025-08" db="UniProtKB">
        <authorList>
            <consortium name="Ensembl"/>
        </authorList>
    </citation>
    <scope>IDENTIFICATION</scope>
</reference>
<dbReference type="GO" id="GO:0030246">
    <property type="term" value="F:carbohydrate binding"/>
    <property type="evidence" value="ECO:0007669"/>
    <property type="project" value="InterPro"/>
</dbReference>
<dbReference type="InterPro" id="IPR046338">
    <property type="entry name" value="GAIN_dom_sf"/>
</dbReference>
<dbReference type="InterPro" id="IPR003334">
    <property type="entry name" value="GPCR_2_latrophilin_rcpt_C"/>
</dbReference>
<dbReference type="InterPro" id="IPR003924">
    <property type="entry name" value="GPCR_2_latrophilin"/>
</dbReference>
<evidence type="ECO:0000256" key="8">
    <source>
        <dbReference type="ARBA" id="ARBA00023040"/>
    </source>
</evidence>
<feature type="domain" description="G-protein coupled receptors family 2 profile 2" evidence="21">
    <location>
        <begin position="930"/>
        <end position="1087"/>
    </location>
</feature>
<dbReference type="InterPro" id="IPR036445">
    <property type="entry name" value="GPCR_2_extracell_dom_sf"/>
</dbReference>
<dbReference type="SMART" id="SM00008">
    <property type="entry name" value="HormR"/>
    <property type="match status" value="1"/>
</dbReference>
<feature type="transmembrane region" description="Helical" evidence="17">
    <location>
        <begin position="991"/>
        <end position="1013"/>
    </location>
</feature>
<dbReference type="PRINTS" id="PR01444">
    <property type="entry name" value="LATROPHILIN"/>
</dbReference>
<dbReference type="SMART" id="SM00303">
    <property type="entry name" value="GPS"/>
    <property type="match status" value="1"/>
</dbReference>
<dbReference type="PROSITE" id="PS51132">
    <property type="entry name" value="OLF"/>
    <property type="match status" value="1"/>
</dbReference>
<organism evidence="23 24">
    <name type="scientific">Ictidomys tridecemlineatus</name>
    <name type="common">Thirteen-lined ground squirrel</name>
    <name type="synonym">Spermophilus tridecemlineatus</name>
    <dbReference type="NCBI Taxonomy" id="43179"/>
    <lineage>
        <taxon>Eukaryota</taxon>
        <taxon>Metazoa</taxon>
        <taxon>Chordata</taxon>
        <taxon>Craniata</taxon>
        <taxon>Vertebrata</taxon>
        <taxon>Euteleostomi</taxon>
        <taxon>Mammalia</taxon>
        <taxon>Eutheria</taxon>
        <taxon>Euarchontoglires</taxon>
        <taxon>Glires</taxon>
        <taxon>Rodentia</taxon>
        <taxon>Sciuromorpha</taxon>
        <taxon>Sciuridae</taxon>
        <taxon>Xerinae</taxon>
        <taxon>Marmotini</taxon>
        <taxon>Ictidomys</taxon>
    </lineage>
</organism>
<evidence type="ECO:0000256" key="5">
    <source>
        <dbReference type="ARBA" id="ARBA00022729"/>
    </source>
</evidence>
<dbReference type="Pfam" id="PF02191">
    <property type="entry name" value="OLF"/>
    <property type="match status" value="1"/>
</dbReference>
<dbReference type="FunCoup" id="A0A287CTG3">
    <property type="interactions" value="1005"/>
</dbReference>
<accession>A0A287CTG3</accession>
<dbReference type="Proteomes" id="UP000005215">
    <property type="component" value="Unassembled WGS sequence"/>
</dbReference>
<dbReference type="InterPro" id="IPR057244">
    <property type="entry name" value="GAIN_B"/>
</dbReference>
<dbReference type="Pfam" id="PF02793">
    <property type="entry name" value="HRM"/>
    <property type="match status" value="1"/>
</dbReference>
<dbReference type="InterPro" id="IPR000832">
    <property type="entry name" value="GPCR_2_secretin-like"/>
</dbReference>
<dbReference type="Pfam" id="PF00002">
    <property type="entry name" value="7tm_2"/>
    <property type="match status" value="2"/>
</dbReference>
<dbReference type="FunFam" id="2.60.120.740:FF:000001">
    <property type="entry name" value="Adhesion G protein-coupled receptor L2"/>
    <property type="match status" value="1"/>
</dbReference>
<evidence type="ECO:0000256" key="14">
    <source>
        <dbReference type="ARBA" id="ARBA00034109"/>
    </source>
</evidence>
<proteinExistence type="predicted"/>
<dbReference type="InParanoid" id="A0A287CTG3"/>
<dbReference type="GO" id="GO:0007189">
    <property type="term" value="P:adenylate cyclase-activating G protein-coupled receptor signaling pathway"/>
    <property type="evidence" value="ECO:0007669"/>
    <property type="project" value="TreeGrafter"/>
</dbReference>
<dbReference type="InterPro" id="IPR043159">
    <property type="entry name" value="Lectin_gal-bd_sf"/>
</dbReference>
<feature type="domain" description="G-protein coupled receptors family 2 profile 1" evidence="19">
    <location>
        <begin position="551"/>
        <end position="607"/>
    </location>
</feature>
<evidence type="ECO:0000256" key="11">
    <source>
        <dbReference type="ARBA" id="ARBA00023170"/>
    </source>
</evidence>
<feature type="domain" description="Olfactomedin-like" evidence="22">
    <location>
        <begin position="187"/>
        <end position="446"/>
    </location>
</feature>
<dbReference type="PANTHER" id="PTHR12011:SF60">
    <property type="entry name" value="ADHESION G PROTEIN-COUPLED RECEPTOR L3"/>
    <property type="match status" value="1"/>
</dbReference>
<keyword evidence="24" id="KW-1185">Reference proteome</keyword>
<keyword evidence="9 17" id="KW-0472">Membrane</keyword>
<dbReference type="InterPro" id="IPR017981">
    <property type="entry name" value="GPCR_2-like_7TM"/>
</dbReference>
<dbReference type="STRING" id="43179.ENSSTOP00000024564"/>
<dbReference type="Gene3D" id="1.25.40.610">
    <property type="match status" value="1"/>
</dbReference>
<keyword evidence="13" id="KW-0807">Transducer</keyword>
<evidence type="ECO:0000256" key="7">
    <source>
        <dbReference type="ARBA" id="ARBA00023018"/>
    </source>
</evidence>
<dbReference type="EMBL" id="AGTP01067280">
    <property type="status" value="NOT_ANNOTATED_CDS"/>
    <property type="molecule type" value="Genomic_DNA"/>
</dbReference>
<evidence type="ECO:0000256" key="2">
    <source>
        <dbReference type="ARBA" id="ARBA00022475"/>
    </source>
</evidence>
<reference evidence="24" key="1">
    <citation type="submission" date="2011-11" db="EMBL/GenBank/DDBJ databases">
        <title>The Draft Genome of Spermophilus tridecemlineatus.</title>
        <authorList>
            <consortium name="The Broad Institute Genome Assembly &amp; Analysis Group"/>
            <consortium name="Computational R&amp;D Group"/>
            <consortium name="and Sequencing Platform"/>
            <person name="Di Palma F."/>
            <person name="Alfoldi J."/>
            <person name="Johnson J."/>
            <person name="Berlin A."/>
            <person name="Gnerre S."/>
            <person name="Jaffe D."/>
            <person name="MacCallum I."/>
            <person name="Young S."/>
            <person name="Walker B.J."/>
            <person name="Lindblad-Toh K."/>
        </authorList>
    </citation>
    <scope>NUCLEOTIDE SEQUENCE [LARGE SCALE GENOMIC DNA]</scope>
</reference>
<dbReference type="GO" id="GO:0097060">
    <property type="term" value="C:synaptic membrane"/>
    <property type="evidence" value="ECO:0007669"/>
    <property type="project" value="UniProtKB-SubCell"/>
</dbReference>
<evidence type="ECO:0000256" key="4">
    <source>
        <dbReference type="ARBA" id="ARBA00022692"/>
    </source>
</evidence>
<dbReference type="FunFam" id="2.60.220.50:FF:000001">
    <property type="entry name" value="Adhesion G protein-coupled receptor L2"/>
    <property type="match status" value="1"/>
</dbReference>
<keyword evidence="12" id="KW-0325">Glycoprotein</keyword>
<dbReference type="PANTHER" id="PTHR12011">
    <property type="entry name" value="ADHESION G-PROTEIN COUPLED RECEPTOR"/>
    <property type="match status" value="1"/>
</dbReference>
<dbReference type="Pfam" id="PF02140">
    <property type="entry name" value="SUEL_Lectin"/>
    <property type="match status" value="1"/>
</dbReference>
<dbReference type="Gene3D" id="2.60.120.740">
    <property type="match status" value="1"/>
</dbReference>
<evidence type="ECO:0000256" key="6">
    <source>
        <dbReference type="ARBA" id="ARBA00022989"/>
    </source>
</evidence>
<evidence type="ECO:0000259" key="20">
    <source>
        <dbReference type="PROSITE" id="PS50228"/>
    </source>
</evidence>
<evidence type="ECO:0000256" key="1">
    <source>
        <dbReference type="ARBA" id="ARBA00004651"/>
    </source>
</evidence>
<keyword evidence="5" id="KW-0732">Signal</keyword>
<dbReference type="EMBL" id="AGTP01067279">
    <property type="status" value="NOT_ANNOTATED_CDS"/>
    <property type="molecule type" value="Genomic_DNA"/>
</dbReference>
<evidence type="ECO:0000256" key="12">
    <source>
        <dbReference type="ARBA" id="ARBA00023180"/>
    </source>
</evidence>
<reference evidence="23" key="3">
    <citation type="submission" date="2025-09" db="UniProtKB">
        <authorList>
            <consortium name="Ensembl"/>
        </authorList>
    </citation>
    <scope>IDENTIFICATION</scope>
</reference>
<dbReference type="Gene3D" id="4.10.1240.10">
    <property type="entry name" value="GPCR, family 2, extracellular hormone receptor domain"/>
    <property type="match status" value="1"/>
</dbReference>
<dbReference type="PROSITE" id="PS00650">
    <property type="entry name" value="G_PROTEIN_RECEP_F2_2"/>
    <property type="match status" value="1"/>
</dbReference>
<dbReference type="Pfam" id="PF01825">
    <property type="entry name" value="GPS"/>
    <property type="match status" value="1"/>
</dbReference>
<evidence type="ECO:0000256" key="17">
    <source>
        <dbReference type="SAM" id="Phobius"/>
    </source>
</evidence>
<feature type="compositionally biased region" description="Polar residues" evidence="16">
    <location>
        <begin position="506"/>
        <end position="524"/>
    </location>
</feature>
<keyword evidence="11" id="KW-0675">Receptor</keyword>
<protein>
    <submittedName>
        <fullName evidence="23">Adhesion G protein-coupled receptor L3</fullName>
    </submittedName>
</protein>
<dbReference type="InterPro" id="IPR000203">
    <property type="entry name" value="GPS"/>
</dbReference>
<dbReference type="PRINTS" id="PR00249">
    <property type="entry name" value="GPCRSECRETIN"/>
</dbReference>
<comment type="subcellular location">
    <subcellularLocation>
        <location evidence="1">Cell membrane</location>
        <topology evidence="1">Multi-pass membrane protein</topology>
    </subcellularLocation>
    <subcellularLocation>
        <location evidence="14">Synaptic cell membrane</location>
    </subcellularLocation>
</comment>
<dbReference type="EMBL" id="AGTP01067277">
    <property type="status" value="NOT_ANNOTATED_CDS"/>
    <property type="molecule type" value="Genomic_DNA"/>
</dbReference>
<dbReference type="GO" id="GO:0007166">
    <property type="term" value="P:cell surface receptor signaling pathway"/>
    <property type="evidence" value="ECO:0007669"/>
    <property type="project" value="InterPro"/>
</dbReference>
<dbReference type="GeneTree" id="ENSGT00940000155527"/>
<dbReference type="InterPro" id="IPR032471">
    <property type="entry name" value="AGRL2-4_GAIN_subdom_A"/>
</dbReference>
<evidence type="ECO:0000256" key="16">
    <source>
        <dbReference type="SAM" id="MobiDB-lite"/>
    </source>
</evidence>
<keyword evidence="7" id="KW-0770">Synapse</keyword>
<dbReference type="Pfam" id="PF02354">
    <property type="entry name" value="Latrophilin"/>
    <property type="match status" value="2"/>
</dbReference>
<evidence type="ECO:0000259" key="21">
    <source>
        <dbReference type="PROSITE" id="PS50261"/>
    </source>
</evidence>
<feature type="region of interest" description="Disordered" evidence="16">
    <location>
        <begin position="1454"/>
        <end position="1478"/>
    </location>
</feature>
<dbReference type="GO" id="GO:0004930">
    <property type="term" value="F:G protein-coupled receptor activity"/>
    <property type="evidence" value="ECO:0007669"/>
    <property type="project" value="UniProtKB-KW"/>
</dbReference>
<keyword evidence="4 17" id="KW-0812">Transmembrane</keyword>
<dbReference type="FunFam" id="1.25.40.610:FF:000003">
    <property type="entry name" value="adhesion G protein-coupled receptor L3"/>
    <property type="match status" value="1"/>
</dbReference>
<feature type="transmembrane region" description="Helical" evidence="17">
    <location>
        <begin position="1098"/>
        <end position="1121"/>
    </location>
</feature>
<gene>
    <name evidence="23" type="primary">ADGRL3</name>
</gene>
<feature type="transmembrane region" description="Helical" evidence="17">
    <location>
        <begin position="1035"/>
        <end position="1059"/>
    </location>
</feature>
<evidence type="ECO:0000259" key="18">
    <source>
        <dbReference type="PROSITE" id="PS50221"/>
    </source>
</evidence>
<evidence type="ECO:0000259" key="19">
    <source>
        <dbReference type="PROSITE" id="PS50227"/>
    </source>
</evidence>
<evidence type="ECO:0000259" key="22">
    <source>
        <dbReference type="PROSITE" id="PS51132"/>
    </source>
</evidence>
<feature type="region of interest" description="Disordered" evidence="16">
    <location>
        <begin position="1"/>
        <end position="68"/>
    </location>
</feature>
<evidence type="ECO:0000256" key="10">
    <source>
        <dbReference type="ARBA" id="ARBA00023157"/>
    </source>
</evidence>
<feature type="region of interest" description="Disordered" evidence="16">
    <location>
        <begin position="1141"/>
        <end position="1164"/>
    </location>
</feature>
<feature type="region of interest" description="Disordered" evidence="16">
    <location>
        <begin position="479"/>
        <end position="525"/>
    </location>
</feature>
<feature type="domain" description="SUEL-type lectin" evidence="20">
    <location>
        <begin position="93"/>
        <end position="182"/>
    </location>
</feature>
<dbReference type="EMBL" id="AGTP01067281">
    <property type="status" value="NOT_ANNOTATED_CDS"/>
    <property type="molecule type" value="Genomic_DNA"/>
</dbReference>
<dbReference type="PROSITE" id="PS50227">
    <property type="entry name" value="G_PROTEIN_RECEP_F2_3"/>
    <property type="match status" value="1"/>
</dbReference>
<feature type="transmembrane region" description="Helical" evidence="17">
    <location>
        <begin position="1071"/>
        <end position="1092"/>
    </location>
</feature>
<evidence type="ECO:0000313" key="23">
    <source>
        <dbReference type="Ensembl" id="ENSSTOP00000024564.1"/>
    </source>
</evidence>
<feature type="disulfide bond" evidence="15">
    <location>
        <begin position="188"/>
        <end position="370"/>
    </location>
</feature>
<keyword evidence="3" id="KW-0597">Phosphoprotein</keyword>
<dbReference type="EMBL" id="AGTP01067278">
    <property type="status" value="NOT_ANNOTATED_CDS"/>
    <property type="molecule type" value="Genomic_DNA"/>
</dbReference>
<dbReference type="FunFam" id="4.10.1240.10:FF:000004">
    <property type="entry name" value="Adhesion G protein-coupled receptor L3"/>
    <property type="match status" value="1"/>
</dbReference>
<sequence>MVRPAVPAGGKHSERHPALAAALRHAERSPGGALPPRHLLQQPSAERATAHRGQGPRGAARGVRGPGAQGAQIAAQAFSRAPIPMAVVRRELSCESYPIELRCPGTDVIMIESANYGRTDDKICDSDPAQMENIRCYLPDAYKIMSQRCNNRTQCAVVAGPDVFPDPCPGTYKYLEVQYECVPYIFLCPGLLKGVYQSEHLFESDHQSGAWCKDPLQASDKIYYMPWTPYRTDTLTEYSSKDDFIAGRPTTTYKLPHRVDGTGFVVYDGALFFNKERTRNIVKFDLRTRIKSGEAIIANANYHDTSPYRWGGKSDIDLAVDENGLWVIYATEQNNGKIVISQLNPYTLRIEGTWDTAYDKRSASNAFMICGILYVVKSVYEDDDNEATGNKIDYIYNTDQSKDSLVDVPFPNSYQYIAAVDYNPRDNLLYVWNNYHVVKYSLDFGPLDSRSGQAHHGQVSYISPPIHLDSELERPPIRGISTTGPLGIGSTTTSTTLRTTTWSPGKSTTPSVSGRRNRSTSTPSPAVEVLDDITTHIPSASSQVPALEESCEAVEAREIMWFKTRQGQIAKQPCPAGTIGVSTYLCLAPDGIWDPQGPDLSNCSSPWVNHITQKLKSGETAANIARELAEQTRNHLNAGDITYSVRAMDQLVGLLDVQLRNLTPGGKDSAARSLNKLQKRERSCRAYVQAMVETVNNLLQPQALNAWRDLTTSDQLRAATMLLDTVEESAFVLADNLLKTDIVRENTDNIQLEVARLSTEGNLEDLKFPENMAHGSTIQLSANTLKQNGRNGEIRVAFVLYNNLGPYLSTENASMKLGTEAMSTNHSVIVNSPVITAAINKEFSNKVYLADPVVFTVKHIKQSEENFNPNCSFWSYSKRTMTGYWSTQGCRLLTTNKTHTTCSCNHLTNFAVLMAHVEVKHSDAVHDLLLDVITWVGILLSLVCLLICIFTFCFFRGLQSDRNTIHKNLCISLFVAELLFLIGINRTDQPIACAVFAALLHFFFLAAFTWMFLEGVQLYIMLVEVFESEHSRRKYFYLVGYGMPALIVAVSAAVDYRSYGTDKVANFPEQFICAIALLCLLGLTWAFGLMYINESTVIMAYLFTIFNSLQGMFIFIFHCVLQKKVRKEYGKCLRTHCCSGKSTESSIGSGKTSGSRTPGRYSTGSQSRIRRMWNDTVRKQSESSFITGDINSSASLNRGSYLPCIQACVSYLEGLLNNARDTSVMDTLPLNGNHGNSYSIASGEYLSNCVQIIDRGYNHNETALEKKILKELTSNYIPSYLNNHERSSEQNRNLMNKLVNNLGSASEDDAIVLDDATSFNHEESLGLELIHEESDAPLLPPRVYSTENHQPHHYSRRRIPQDHSESFFPLLTNEHTEDLQSPHRDSLYTSMPALAGVPAAESVTTSTQTEPPAAKCGDAEDVYYKSMPNLGSRNHVHQLHTYYQLGRGSSDGFIVPPNKDGTSPEGSSKGPAHLVTSL</sequence>
<dbReference type="Gene3D" id="2.60.220.50">
    <property type="match status" value="1"/>
</dbReference>
<dbReference type="PROSITE" id="PS50261">
    <property type="entry name" value="G_PROTEIN_RECEP_F2_4"/>
    <property type="match status" value="1"/>
</dbReference>